<dbReference type="InterPro" id="IPR043502">
    <property type="entry name" value="DNA/RNA_pol_sf"/>
</dbReference>
<feature type="domain" description="Integrase zinc-binding" evidence="1">
    <location>
        <begin position="419"/>
        <end position="467"/>
    </location>
</feature>
<gene>
    <name evidence="2" type="ordered locus">LOC_Os03g23080</name>
</gene>
<reference evidence="2" key="1">
    <citation type="journal article" date="2005" name="Genome Res.">
        <title>Sequence, annotation, and analysis of synteny between rice chromosome 3 and diverged grass species.</title>
        <authorList>
            <consortium name="Rice Chromosome 3 Sequencing Consortium"/>
            <person name="Buell C.R."/>
            <person name="Yuan Q."/>
            <person name="Ouyang S."/>
            <person name="Liu J."/>
            <person name="Zhu W."/>
            <person name="Wang A."/>
            <person name="Maiti R."/>
            <person name="Haas B."/>
            <person name="Wortman J."/>
            <person name="Pertea M."/>
            <person name="Jones K.M."/>
            <person name="Kim M."/>
            <person name="Overton L."/>
            <person name="Tsitrin T."/>
            <person name="Fadrosh D."/>
            <person name="Bera J."/>
            <person name="Weaver B."/>
            <person name="Jin S."/>
            <person name="Johri S."/>
            <person name="Reardon M."/>
            <person name="Webb K."/>
            <person name="Hill J."/>
            <person name="Moffat K."/>
            <person name="Tallon L."/>
            <person name="Van Aken S."/>
            <person name="Lewis M."/>
            <person name="Utterback T."/>
            <person name="Feldblyum T."/>
            <person name="Zismann V."/>
            <person name="Iobst S."/>
            <person name="Hsiao J."/>
            <person name="de Vazeille A.R."/>
            <person name="Salzberg S.L."/>
            <person name="White O."/>
            <person name="Fraser C."/>
            <person name="Yu Y."/>
            <person name="Kim H."/>
            <person name="Rambo T."/>
            <person name="Currie J."/>
            <person name="Collura K."/>
            <person name="Kernodle-Thompson S."/>
            <person name="Wei F."/>
            <person name="Kudrna K."/>
            <person name="Ammiraju J.S."/>
            <person name="Luo M."/>
            <person name="Goicoechea J.L."/>
            <person name="Wing R.A."/>
            <person name="Henry D."/>
            <person name="Oates R."/>
            <person name="Palmer M."/>
            <person name="Pries G."/>
            <person name="Saski C."/>
            <person name="Simmons J."/>
            <person name="Soderlund C."/>
            <person name="Nelson W."/>
            <person name="de la Bastide M."/>
            <person name="Spiegel L."/>
            <person name="Nascimento L."/>
            <person name="Huang E."/>
            <person name="Preston R."/>
            <person name="Zutavern T."/>
            <person name="Palmer L."/>
            <person name="O'Shaughnessy A."/>
            <person name="Dike S."/>
            <person name="McCombie W.R."/>
            <person name="Minx P."/>
            <person name="Cordum H."/>
            <person name="Wilson R."/>
            <person name="Jin W."/>
            <person name="Lee H.R."/>
            <person name="Jiang J."/>
            <person name="Jackson S."/>
        </authorList>
    </citation>
    <scope>NUCLEOTIDE SEQUENCE [LARGE SCALE GENOMIC DNA]</scope>
</reference>
<dbReference type="AlphaFoldDB" id="Q10LD6"/>
<sequence length="612" mass="70126">MEAVAKAVQDAFNKIGFLNHMERLDKRISMLTDWVVALETHNLPLRNGNVNAQATRQARLQHHLWTNRTGIGGTHHYQQGNNNRVPDEPYAKVKFKIPSFSGYYDAEKYLDWEMIVEQKFNVHLVPEQHRVRQASSEFKDFAIMWWDGLSDGGVLPTTWEELKKDYPSQRAYVATEVGYITTSNVEDDEEEEEEEVEDEDGEVFGRDDTTAYRTIIVQRVLSIYNNLVSSDLVRKLGLTTYTHPHPYHIQWLNDSVRAKITQEYEDVFLAERPPGLPPMRGIEHQIVLIPGASLPNNVAYRTNPEKTKEIQRQVQDLLDHGLDDMLDELCGSIIFTKIDLRSGYHQIRLKLGDEWKTVFKTKFGLYEWGGLPLGKTQEKSFDTLKDKLTHTPLLQLPNFGKTSELECDASGVGIRGKMEAHGGGLMGYFGAKTTEDVLALHFFWPRMRKDVEKFVARCTICQKAKSRLNPHDGQMEVVNRTLGTMLKAILKKSLKMLKECLPHVEFAYNRATHSTTKARAEFILKMHETTKHNIKKMTEKYRIAGSKGTMEWTSKHLEKDLESCRIIEDVQIKVEAQTKSIRSPEPVCTKTGAQVAYVLGLGLLYMDGKLRR</sequence>
<dbReference type="InterPro" id="IPR043128">
    <property type="entry name" value="Rev_trsase/Diguanyl_cyclase"/>
</dbReference>
<evidence type="ECO:0000259" key="1">
    <source>
        <dbReference type="Pfam" id="PF17921"/>
    </source>
</evidence>
<protein>
    <submittedName>
        <fullName evidence="2">Retrotransposon protein, putative, Ty3-gypsy subclass</fullName>
    </submittedName>
</protein>
<dbReference type="EMBL" id="DP000009">
    <property type="protein sequence ID" value="ABF95971.1"/>
    <property type="molecule type" value="Genomic_DNA"/>
</dbReference>
<proteinExistence type="predicted"/>
<dbReference type="PANTHER" id="PTHR35046:SF9">
    <property type="entry name" value="RNA-DIRECTED DNA POLYMERASE"/>
    <property type="match status" value="1"/>
</dbReference>
<dbReference type="InterPro" id="IPR012337">
    <property type="entry name" value="RNaseH-like_sf"/>
</dbReference>
<dbReference type="Gene3D" id="1.10.340.70">
    <property type="match status" value="1"/>
</dbReference>
<reference evidence="2" key="2">
    <citation type="submission" date="2006-06" db="EMBL/GenBank/DDBJ databases">
        <authorList>
            <person name="Buell R."/>
            <person name="Wing R.A."/>
            <person name="McCombie W.A."/>
            <person name="Ouyang S."/>
        </authorList>
    </citation>
    <scope>NUCLEOTIDE SEQUENCE</scope>
</reference>
<name>Q10LD6_ORYSJ</name>
<dbReference type="Pfam" id="PF17921">
    <property type="entry name" value="Integrase_H2C2"/>
    <property type="match status" value="1"/>
</dbReference>
<dbReference type="SUPFAM" id="SSF53098">
    <property type="entry name" value="Ribonuclease H-like"/>
    <property type="match status" value="1"/>
</dbReference>
<dbReference type="Gene3D" id="3.30.70.270">
    <property type="match status" value="1"/>
</dbReference>
<dbReference type="SUPFAM" id="SSF56672">
    <property type="entry name" value="DNA/RNA polymerases"/>
    <property type="match status" value="1"/>
</dbReference>
<accession>Q10LD6</accession>
<dbReference type="Gene3D" id="3.10.10.10">
    <property type="entry name" value="HIV Type 1 Reverse Transcriptase, subunit A, domain 1"/>
    <property type="match status" value="1"/>
</dbReference>
<dbReference type="InterPro" id="IPR041588">
    <property type="entry name" value="Integrase_H2C2"/>
</dbReference>
<evidence type="ECO:0000313" key="2">
    <source>
        <dbReference type="EMBL" id="ABF95971.1"/>
    </source>
</evidence>
<dbReference type="PANTHER" id="PTHR35046">
    <property type="entry name" value="ZINC KNUCKLE (CCHC-TYPE) FAMILY PROTEIN"/>
    <property type="match status" value="1"/>
</dbReference>
<organism evidence="2">
    <name type="scientific">Oryza sativa subsp. japonica</name>
    <name type="common">Rice</name>
    <dbReference type="NCBI Taxonomy" id="39947"/>
    <lineage>
        <taxon>Eukaryota</taxon>
        <taxon>Viridiplantae</taxon>
        <taxon>Streptophyta</taxon>
        <taxon>Embryophyta</taxon>
        <taxon>Tracheophyta</taxon>
        <taxon>Spermatophyta</taxon>
        <taxon>Magnoliopsida</taxon>
        <taxon>Liliopsida</taxon>
        <taxon>Poales</taxon>
        <taxon>Poaceae</taxon>
        <taxon>BOP clade</taxon>
        <taxon>Oryzoideae</taxon>
        <taxon>Oryzeae</taxon>
        <taxon>Oryzinae</taxon>
        <taxon>Oryza</taxon>
        <taxon>Oryza sativa</taxon>
    </lineage>
</organism>